<gene>
    <name evidence="2" type="ORF">GCM10007860_18010</name>
</gene>
<dbReference type="Proteomes" id="UP001156836">
    <property type="component" value="Unassembled WGS sequence"/>
</dbReference>
<reference evidence="3" key="1">
    <citation type="journal article" date="2019" name="Int. J. Syst. Evol. Microbiol.">
        <title>The Global Catalogue of Microorganisms (GCM) 10K type strain sequencing project: providing services to taxonomists for standard genome sequencing and annotation.</title>
        <authorList>
            <consortium name="The Broad Institute Genomics Platform"/>
            <consortium name="The Broad Institute Genome Sequencing Center for Infectious Disease"/>
            <person name="Wu L."/>
            <person name="Ma J."/>
        </authorList>
    </citation>
    <scope>NUCLEOTIDE SEQUENCE [LARGE SCALE GENOMIC DNA]</scope>
    <source>
        <strain evidence="3">NBRC 104970</strain>
    </source>
</reference>
<comment type="caution">
    <text evidence="2">The sequence shown here is derived from an EMBL/GenBank/DDBJ whole genome shotgun (WGS) entry which is preliminary data.</text>
</comment>
<evidence type="ECO:0000313" key="3">
    <source>
        <dbReference type="Proteomes" id="UP001156836"/>
    </source>
</evidence>
<feature type="signal peptide" evidence="1">
    <location>
        <begin position="1"/>
        <end position="18"/>
    </location>
</feature>
<feature type="chain" id="PRO_5046614240" description="Lipoprotein" evidence="1">
    <location>
        <begin position="19"/>
        <end position="145"/>
    </location>
</feature>
<keyword evidence="3" id="KW-1185">Reference proteome</keyword>
<evidence type="ECO:0000256" key="1">
    <source>
        <dbReference type="SAM" id="SignalP"/>
    </source>
</evidence>
<proteinExistence type="predicted"/>
<keyword evidence="1" id="KW-0732">Signal</keyword>
<name>A0ABQ6BT32_9NEIS</name>
<accession>A0ABQ6BT32</accession>
<organism evidence="2 3">
    <name type="scientific">Chitiniphilus shinanonensis</name>
    <dbReference type="NCBI Taxonomy" id="553088"/>
    <lineage>
        <taxon>Bacteria</taxon>
        <taxon>Pseudomonadati</taxon>
        <taxon>Pseudomonadota</taxon>
        <taxon>Betaproteobacteria</taxon>
        <taxon>Neisseriales</taxon>
        <taxon>Chitinibacteraceae</taxon>
        <taxon>Chitiniphilus</taxon>
    </lineage>
</organism>
<sequence>MLMRYLGLLGLACGVALAEAPAPAQPADFVGEYWANLHGDRRTRALWIDALNSADANRFTARGRFGIACAGFQPVTIDGKREATGWRLEFKPGAKVTVSVVGDPRQLSGDYRGEFGTGVLSLSRGDVATTCPDAAAAVDDDGGLQ</sequence>
<protein>
    <recommendedName>
        <fullName evidence="4">Lipoprotein</fullName>
    </recommendedName>
</protein>
<evidence type="ECO:0000313" key="2">
    <source>
        <dbReference type="EMBL" id="GLS04654.1"/>
    </source>
</evidence>
<dbReference type="RefSeq" id="WP_018748642.1">
    <property type="nucleotide sequence ID" value="NZ_BSOZ01000022.1"/>
</dbReference>
<evidence type="ECO:0008006" key="4">
    <source>
        <dbReference type="Google" id="ProtNLM"/>
    </source>
</evidence>
<dbReference type="EMBL" id="BSOZ01000022">
    <property type="protein sequence ID" value="GLS04654.1"/>
    <property type="molecule type" value="Genomic_DNA"/>
</dbReference>